<dbReference type="Pfam" id="PF01381">
    <property type="entry name" value="HTH_3"/>
    <property type="match status" value="1"/>
</dbReference>
<evidence type="ECO:0000256" key="1">
    <source>
        <dbReference type="ARBA" id="ARBA00023125"/>
    </source>
</evidence>
<dbReference type="InterPro" id="IPR010982">
    <property type="entry name" value="Lambda_DNA-bd_dom_sf"/>
</dbReference>
<dbReference type="PROSITE" id="PS50943">
    <property type="entry name" value="HTH_CROC1"/>
    <property type="match status" value="1"/>
</dbReference>
<comment type="caution">
    <text evidence="3">The sequence shown here is derived from an EMBL/GenBank/DDBJ whole genome shotgun (WGS) entry which is preliminary data.</text>
</comment>
<dbReference type="GO" id="GO:0003677">
    <property type="term" value="F:DNA binding"/>
    <property type="evidence" value="ECO:0007669"/>
    <property type="project" value="UniProtKB-KW"/>
</dbReference>
<organism evidence="3">
    <name type="scientific">marine sediment metagenome</name>
    <dbReference type="NCBI Taxonomy" id="412755"/>
    <lineage>
        <taxon>unclassified sequences</taxon>
        <taxon>metagenomes</taxon>
        <taxon>ecological metagenomes</taxon>
    </lineage>
</organism>
<dbReference type="NCBIfam" id="TIGR02607">
    <property type="entry name" value="antidote_HigA"/>
    <property type="match status" value="1"/>
</dbReference>
<evidence type="ECO:0000313" key="3">
    <source>
        <dbReference type="EMBL" id="KKK48381.1"/>
    </source>
</evidence>
<dbReference type="Gene3D" id="1.10.260.40">
    <property type="entry name" value="lambda repressor-like DNA-binding domains"/>
    <property type="match status" value="1"/>
</dbReference>
<reference evidence="3" key="1">
    <citation type="journal article" date="2015" name="Nature">
        <title>Complex archaea that bridge the gap between prokaryotes and eukaryotes.</title>
        <authorList>
            <person name="Spang A."/>
            <person name="Saw J.H."/>
            <person name="Jorgensen S.L."/>
            <person name="Zaremba-Niedzwiedzka K."/>
            <person name="Martijn J."/>
            <person name="Lind A.E."/>
            <person name="van Eijk R."/>
            <person name="Schleper C."/>
            <person name="Guy L."/>
            <person name="Ettema T.J."/>
        </authorList>
    </citation>
    <scope>NUCLEOTIDE SEQUENCE</scope>
</reference>
<accession>A0A0F8YJY1</accession>
<dbReference type="SMART" id="SM00530">
    <property type="entry name" value="HTH_XRE"/>
    <property type="match status" value="1"/>
</dbReference>
<keyword evidence="1" id="KW-0238">DNA-binding</keyword>
<feature type="non-terminal residue" evidence="3">
    <location>
        <position position="124"/>
    </location>
</feature>
<gene>
    <name evidence="3" type="ORF">LCGC14_3145680</name>
</gene>
<dbReference type="PANTHER" id="PTHR36924">
    <property type="entry name" value="ANTITOXIN HIGA-1"/>
    <property type="match status" value="1"/>
</dbReference>
<proteinExistence type="predicted"/>
<dbReference type="InterPro" id="IPR001387">
    <property type="entry name" value="Cro/C1-type_HTH"/>
</dbReference>
<protein>
    <recommendedName>
        <fullName evidence="2">HTH cro/C1-type domain-containing protein</fullName>
    </recommendedName>
</protein>
<dbReference type="SUPFAM" id="SSF47413">
    <property type="entry name" value="lambda repressor-like DNA-binding domains"/>
    <property type="match status" value="1"/>
</dbReference>
<dbReference type="InterPro" id="IPR013430">
    <property type="entry name" value="Toxin_antidote_HigA"/>
</dbReference>
<feature type="domain" description="HTH cro/C1-type" evidence="2">
    <location>
        <begin position="17"/>
        <end position="71"/>
    </location>
</feature>
<evidence type="ECO:0000259" key="2">
    <source>
        <dbReference type="PROSITE" id="PS50943"/>
    </source>
</evidence>
<sequence>MAKEIKPFINIGPGEVIKEDLEALNWTQEDLSKIVGMSAKAVNEIIKNKTSITFETARLLGKAFGQSPQFWMNLDTAYRLRDQEESLKGRETQMLARIYRYMPVREMINKGWLKNYSKPDGLIE</sequence>
<dbReference type="AlphaFoldDB" id="A0A0F8YJY1"/>
<dbReference type="CDD" id="cd00093">
    <property type="entry name" value="HTH_XRE"/>
    <property type="match status" value="1"/>
</dbReference>
<dbReference type="PANTHER" id="PTHR36924:SF1">
    <property type="entry name" value="ANTITOXIN HIGA-1"/>
    <property type="match status" value="1"/>
</dbReference>
<dbReference type="EMBL" id="LAZR01069090">
    <property type="protein sequence ID" value="KKK48381.1"/>
    <property type="molecule type" value="Genomic_DNA"/>
</dbReference>
<name>A0A0F8YJY1_9ZZZZ</name>